<dbReference type="Proteomes" id="UP000310189">
    <property type="component" value="Unassembled WGS sequence"/>
</dbReference>
<feature type="region of interest" description="Disordered" evidence="1">
    <location>
        <begin position="324"/>
        <end position="356"/>
    </location>
</feature>
<name>A0A4T0FSU3_9BASI</name>
<feature type="compositionally biased region" description="Pro residues" evidence="1">
    <location>
        <begin position="177"/>
        <end position="187"/>
    </location>
</feature>
<reference evidence="2 3" key="1">
    <citation type="submission" date="2019-03" db="EMBL/GenBank/DDBJ databases">
        <title>Sequencing 23 genomes of Wallemia ichthyophaga.</title>
        <authorList>
            <person name="Gostincar C."/>
        </authorList>
    </citation>
    <scope>NUCLEOTIDE SEQUENCE [LARGE SCALE GENOMIC DNA]</scope>
    <source>
        <strain evidence="2 3">EXF-5753</strain>
    </source>
</reference>
<dbReference type="AlphaFoldDB" id="A0A4T0FSU3"/>
<feature type="region of interest" description="Disordered" evidence="1">
    <location>
        <begin position="262"/>
        <end position="289"/>
    </location>
</feature>
<feature type="compositionally biased region" description="Polar residues" evidence="1">
    <location>
        <begin position="263"/>
        <end position="283"/>
    </location>
</feature>
<dbReference type="EMBL" id="SPNW01000011">
    <property type="protein sequence ID" value="TIA91591.1"/>
    <property type="molecule type" value="Genomic_DNA"/>
</dbReference>
<proteinExistence type="predicted"/>
<evidence type="ECO:0000313" key="3">
    <source>
        <dbReference type="Proteomes" id="UP000310189"/>
    </source>
</evidence>
<evidence type="ECO:0000313" key="2">
    <source>
        <dbReference type="EMBL" id="TIA91591.1"/>
    </source>
</evidence>
<feature type="compositionally biased region" description="Acidic residues" evidence="1">
    <location>
        <begin position="332"/>
        <end position="341"/>
    </location>
</feature>
<feature type="compositionally biased region" description="Polar residues" evidence="1">
    <location>
        <begin position="112"/>
        <end position="129"/>
    </location>
</feature>
<feature type="region of interest" description="Disordered" evidence="1">
    <location>
        <begin position="1"/>
        <end position="145"/>
    </location>
</feature>
<dbReference type="OrthoDB" id="10401650at2759"/>
<sequence length="356" mass="39176">MNSGVNSNTFSSPAQTPILDDLHNPSRVAIPSPLSQSLSTGIEMDSQPHEDSDDGDGAEMELSLSAAASASNDAMAPPSTGKRGRKAGTKYSMAPDANVDVHLDKRKRQAPQPFNSQVNNAIASSSKAPTRTRAPKADPYKPLIPAPDFAKPDYSVVEELFAPFIQKQKELQEQGQTPPPVRFPVPQRPDYVVSSAPRIPQNYIVPVPLDTYTKSDYKTRRWSEHTKEIRNISGSVVKLRTWLGSQESEYSNRPPPPLRVMHSASNQGSQDTSGAFNPANIMTPSGVPLSKLDKRTKEYKMIMAQHKAQIEHQKLDEERHKLDAAGVKNEEEPVDTTEVTEEAPASRRMSINNIMS</sequence>
<comment type="caution">
    <text evidence="2">The sequence shown here is derived from an EMBL/GenBank/DDBJ whole genome shotgun (WGS) entry which is preliminary data.</text>
</comment>
<protein>
    <submittedName>
        <fullName evidence="2">Uncharacterized protein</fullName>
    </submittedName>
</protein>
<organism evidence="2 3">
    <name type="scientific">Wallemia hederae</name>
    <dbReference type="NCBI Taxonomy" id="1540922"/>
    <lineage>
        <taxon>Eukaryota</taxon>
        <taxon>Fungi</taxon>
        <taxon>Dikarya</taxon>
        <taxon>Basidiomycota</taxon>
        <taxon>Wallemiomycotina</taxon>
        <taxon>Wallemiomycetes</taxon>
        <taxon>Wallemiales</taxon>
        <taxon>Wallemiaceae</taxon>
        <taxon>Wallemia</taxon>
    </lineage>
</organism>
<evidence type="ECO:0000256" key="1">
    <source>
        <dbReference type="SAM" id="MobiDB-lite"/>
    </source>
</evidence>
<gene>
    <name evidence="2" type="ORF">E3P99_01007</name>
</gene>
<feature type="region of interest" description="Disordered" evidence="1">
    <location>
        <begin position="168"/>
        <end position="189"/>
    </location>
</feature>
<feature type="compositionally biased region" description="Polar residues" evidence="1">
    <location>
        <begin position="1"/>
        <end position="15"/>
    </location>
</feature>
<keyword evidence="3" id="KW-1185">Reference proteome</keyword>
<accession>A0A4T0FSU3</accession>
<feature type="compositionally biased region" description="Low complexity" evidence="1">
    <location>
        <begin position="60"/>
        <end position="79"/>
    </location>
</feature>